<name>A0A1W2EHF4_9SPHI</name>
<reference evidence="1 2" key="1">
    <citation type="submission" date="2017-04" db="EMBL/GenBank/DDBJ databases">
        <authorList>
            <person name="Afonso C.L."/>
            <person name="Miller P.J."/>
            <person name="Scott M.A."/>
            <person name="Spackman E."/>
            <person name="Goraichik I."/>
            <person name="Dimitrov K.M."/>
            <person name="Suarez D.L."/>
            <person name="Swayne D.E."/>
        </authorList>
    </citation>
    <scope>NUCLEOTIDE SEQUENCE [LARGE SCALE GENOMIC DNA]</scope>
    <source>
        <strain evidence="1 2">DSM 19625</strain>
    </source>
</reference>
<dbReference type="Proteomes" id="UP000192678">
    <property type="component" value="Unassembled WGS sequence"/>
</dbReference>
<organism evidence="1 2">
    <name type="scientific">Pedobacter nyackensis</name>
    <dbReference type="NCBI Taxonomy" id="475255"/>
    <lineage>
        <taxon>Bacteria</taxon>
        <taxon>Pseudomonadati</taxon>
        <taxon>Bacteroidota</taxon>
        <taxon>Sphingobacteriia</taxon>
        <taxon>Sphingobacteriales</taxon>
        <taxon>Sphingobacteriaceae</taxon>
        <taxon>Pedobacter</taxon>
    </lineage>
</organism>
<keyword evidence="2" id="KW-1185">Reference proteome</keyword>
<sequence>MNKLITYLEAIAASKVNELSDTYYFRKFESVNRKEYQHFVPILCEYITYERNCVARFTAYDALAMILLPDSGNGVIDFLIDRLASGLDYELDILRIISELKIPQDTNLEPLEEILLGNNERSKKLVRMVLSRVEQGELLECIPIH</sequence>
<gene>
    <name evidence="1" type="ORF">SAMN04488101_11244</name>
</gene>
<evidence type="ECO:0000313" key="1">
    <source>
        <dbReference type="EMBL" id="SMD08598.1"/>
    </source>
</evidence>
<dbReference type="EMBL" id="FWYB01000012">
    <property type="protein sequence ID" value="SMD08598.1"/>
    <property type="molecule type" value="Genomic_DNA"/>
</dbReference>
<proteinExistence type="predicted"/>
<dbReference type="RefSeq" id="WP_084291057.1">
    <property type="nucleotide sequence ID" value="NZ_FWYB01000012.1"/>
</dbReference>
<accession>A0A1W2EHF4</accession>
<evidence type="ECO:0000313" key="2">
    <source>
        <dbReference type="Proteomes" id="UP000192678"/>
    </source>
</evidence>
<dbReference type="AlphaFoldDB" id="A0A1W2EHF4"/>
<protein>
    <submittedName>
        <fullName evidence="1">Uncharacterized protein</fullName>
    </submittedName>
</protein>